<feature type="domain" description="ABC transporter" evidence="5">
    <location>
        <begin position="2"/>
        <end position="229"/>
    </location>
</feature>
<dbReference type="Proteomes" id="UP001247307">
    <property type="component" value="Unassembled WGS sequence"/>
</dbReference>
<comment type="caution">
    <text evidence="6">The sequence shown here is derived from an EMBL/GenBank/DDBJ whole genome shotgun (WGS) entry which is preliminary data.</text>
</comment>
<dbReference type="SMART" id="SM00382">
    <property type="entry name" value="AAA"/>
    <property type="match status" value="1"/>
</dbReference>
<dbReference type="GO" id="GO:0043190">
    <property type="term" value="C:ATP-binding cassette (ABC) transporter complex"/>
    <property type="evidence" value="ECO:0007669"/>
    <property type="project" value="TreeGrafter"/>
</dbReference>
<evidence type="ECO:0000256" key="1">
    <source>
        <dbReference type="ARBA" id="ARBA00005417"/>
    </source>
</evidence>
<evidence type="ECO:0000313" key="6">
    <source>
        <dbReference type="EMBL" id="MDR6891140.1"/>
    </source>
</evidence>
<dbReference type="InterPro" id="IPR027417">
    <property type="entry name" value="P-loop_NTPase"/>
</dbReference>
<dbReference type="GO" id="GO:0042626">
    <property type="term" value="F:ATPase-coupled transmembrane transporter activity"/>
    <property type="evidence" value="ECO:0007669"/>
    <property type="project" value="TreeGrafter"/>
</dbReference>
<organism evidence="6 7">
    <name type="scientific">Falsarthrobacter nasiphocae</name>
    <dbReference type="NCBI Taxonomy" id="189863"/>
    <lineage>
        <taxon>Bacteria</taxon>
        <taxon>Bacillati</taxon>
        <taxon>Actinomycetota</taxon>
        <taxon>Actinomycetes</taxon>
        <taxon>Micrococcales</taxon>
        <taxon>Micrococcaceae</taxon>
        <taxon>Falsarthrobacter</taxon>
    </lineage>
</organism>
<name>A0AAE3YFB3_9MICC</name>
<dbReference type="Pfam" id="PF00005">
    <property type="entry name" value="ABC_tran"/>
    <property type="match status" value="1"/>
</dbReference>
<dbReference type="InterPro" id="IPR015856">
    <property type="entry name" value="ABC_transpr_CbiO/EcfA_su"/>
</dbReference>
<dbReference type="SUPFAM" id="SSF52540">
    <property type="entry name" value="P-loop containing nucleoside triphosphate hydrolases"/>
    <property type="match status" value="1"/>
</dbReference>
<proteinExistence type="inferred from homology"/>
<protein>
    <submittedName>
        <fullName evidence="6">Biotin transport system ATP-binding protein</fullName>
        <ecNumber evidence="6">3.6.3.-</ecNumber>
    </submittedName>
</protein>
<evidence type="ECO:0000259" key="5">
    <source>
        <dbReference type="PROSITE" id="PS50893"/>
    </source>
</evidence>
<keyword evidence="4 6" id="KW-0067">ATP-binding</keyword>
<accession>A0AAE3YFB3</accession>
<dbReference type="AlphaFoldDB" id="A0AAE3YFB3"/>
<sequence length="237" mass="25222">MTELVRMEGVVVEGDDRLLLDVPHLVLDSPRTAVIGPNGSGKSTLLRLLNGLTAPTRGQIAVLGTDVVENTAAARQLVGFVFSDPLAQLLLPTPLEDVRLSIPRLRGRAQAEAARTWLARCGAEHLAEASVYELSSGERQRVALASVLAAEPSLLVLDEPTTLLDRLSVRRLMRLLDSLAVPVLLATHDLEIASAFPRVLAVEDGRIVDDGPGGEVVPAYVRRVDAMDGSPDGPGVP</sequence>
<evidence type="ECO:0000313" key="7">
    <source>
        <dbReference type="Proteomes" id="UP001247307"/>
    </source>
</evidence>
<dbReference type="EMBL" id="JAVDUI010000001">
    <property type="protein sequence ID" value="MDR6891140.1"/>
    <property type="molecule type" value="Genomic_DNA"/>
</dbReference>
<dbReference type="PROSITE" id="PS50893">
    <property type="entry name" value="ABC_TRANSPORTER_2"/>
    <property type="match status" value="1"/>
</dbReference>
<dbReference type="GO" id="GO:0005524">
    <property type="term" value="F:ATP binding"/>
    <property type="evidence" value="ECO:0007669"/>
    <property type="project" value="UniProtKB-KW"/>
</dbReference>
<keyword evidence="3" id="KW-0547">Nucleotide-binding</keyword>
<dbReference type="GO" id="GO:0016887">
    <property type="term" value="F:ATP hydrolysis activity"/>
    <property type="evidence" value="ECO:0007669"/>
    <property type="project" value="InterPro"/>
</dbReference>
<keyword evidence="6" id="KW-0378">Hydrolase</keyword>
<gene>
    <name evidence="6" type="ORF">J2S35_000080</name>
</gene>
<comment type="similarity">
    <text evidence="1">Belongs to the ABC transporter superfamily.</text>
</comment>
<dbReference type="CDD" id="cd03225">
    <property type="entry name" value="ABC_cobalt_CbiO_domain1"/>
    <property type="match status" value="1"/>
</dbReference>
<evidence type="ECO:0000256" key="4">
    <source>
        <dbReference type="ARBA" id="ARBA00022840"/>
    </source>
</evidence>
<dbReference type="InterPro" id="IPR017871">
    <property type="entry name" value="ABC_transporter-like_CS"/>
</dbReference>
<evidence type="ECO:0000256" key="2">
    <source>
        <dbReference type="ARBA" id="ARBA00022448"/>
    </source>
</evidence>
<keyword evidence="2" id="KW-0813">Transport</keyword>
<dbReference type="PANTHER" id="PTHR43553:SF24">
    <property type="entry name" value="ENERGY-COUPLING FACTOR TRANSPORTER ATP-BINDING PROTEIN ECFA1"/>
    <property type="match status" value="1"/>
</dbReference>
<dbReference type="PROSITE" id="PS00211">
    <property type="entry name" value="ABC_TRANSPORTER_1"/>
    <property type="match status" value="1"/>
</dbReference>
<dbReference type="PANTHER" id="PTHR43553">
    <property type="entry name" value="HEAVY METAL TRANSPORTER"/>
    <property type="match status" value="1"/>
</dbReference>
<dbReference type="InterPro" id="IPR050095">
    <property type="entry name" value="ECF_ABC_transporter_ATP-bd"/>
</dbReference>
<dbReference type="RefSeq" id="WP_309848590.1">
    <property type="nucleotide sequence ID" value="NZ_BAAAIU010000004.1"/>
</dbReference>
<reference evidence="6" key="1">
    <citation type="submission" date="2023-07" db="EMBL/GenBank/DDBJ databases">
        <title>Sequencing the genomes of 1000 actinobacteria strains.</title>
        <authorList>
            <person name="Klenk H.-P."/>
        </authorList>
    </citation>
    <scope>NUCLEOTIDE SEQUENCE</scope>
    <source>
        <strain evidence="6">DSM 13988</strain>
    </source>
</reference>
<keyword evidence="7" id="KW-1185">Reference proteome</keyword>
<dbReference type="InterPro" id="IPR003439">
    <property type="entry name" value="ABC_transporter-like_ATP-bd"/>
</dbReference>
<evidence type="ECO:0000256" key="3">
    <source>
        <dbReference type="ARBA" id="ARBA00022741"/>
    </source>
</evidence>
<dbReference type="InterPro" id="IPR003593">
    <property type="entry name" value="AAA+_ATPase"/>
</dbReference>
<dbReference type="Gene3D" id="3.40.50.300">
    <property type="entry name" value="P-loop containing nucleotide triphosphate hydrolases"/>
    <property type="match status" value="1"/>
</dbReference>
<dbReference type="EC" id="3.6.3.-" evidence="6"/>